<feature type="domain" description="Transposase InsH N-terminal" evidence="2">
    <location>
        <begin position="18"/>
        <end position="116"/>
    </location>
</feature>
<dbReference type="RefSeq" id="WP_168963868.1">
    <property type="nucleotide sequence ID" value="NZ_JABAEW010000062.1"/>
</dbReference>
<dbReference type="PANTHER" id="PTHR33803:SF3">
    <property type="entry name" value="BLL1974 PROTEIN"/>
    <property type="match status" value="1"/>
</dbReference>
<protein>
    <submittedName>
        <fullName evidence="3">Transposase</fullName>
    </submittedName>
</protein>
<name>A0A848B7Y2_9BACT</name>
<dbReference type="Pfam" id="PF05598">
    <property type="entry name" value="DUF772"/>
    <property type="match status" value="1"/>
</dbReference>
<evidence type="ECO:0000259" key="2">
    <source>
        <dbReference type="Pfam" id="PF05598"/>
    </source>
</evidence>
<evidence type="ECO:0000313" key="4">
    <source>
        <dbReference type="Proteomes" id="UP000576225"/>
    </source>
</evidence>
<proteinExistence type="predicted"/>
<evidence type="ECO:0000313" key="3">
    <source>
        <dbReference type="EMBL" id="NMD88866.1"/>
    </source>
</evidence>
<sequence length="316" mass="36520">MYRKSRHDDELPEISLYFEGRLNPENRWVKMAERLPWQELEADYARHFKSCGRGEVALNVRVAMGALLIKEILGLSDRAVVDAVSENPYLQYFLGFKSFETKPPFNASLMTHFRKRLPAEVINRFNEKIIELSRKDSSPDDDPPPESCGKPDSAPQEPKPENAGTILMDATCVPADIKYPTDLNLVNDAREVTERLIDQLRQQQANPSPRPRTKPQICRRRYLEIIKHPKCGVARRRSALRFLLNAVRRNLEFINVLQQQTDSDVGAATEQIRVIRMVHDQQREMLDRKSHRIDCRIVSLHQPHVRPIVRGKAGRM</sequence>
<dbReference type="InterPro" id="IPR008490">
    <property type="entry name" value="Transposase_InsH_N"/>
</dbReference>
<dbReference type="AlphaFoldDB" id="A0A848B7Y2"/>
<evidence type="ECO:0000256" key="1">
    <source>
        <dbReference type="SAM" id="MobiDB-lite"/>
    </source>
</evidence>
<dbReference type="EMBL" id="JABAEW010000062">
    <property type="protein sequence ID" value="NMD88866.1"/>
    <property type="molecule type" value="Genomic_DNA"/>
</dbReference>
<accession>A0A848B7Y2</accession>
<reference evidence="3 4" key="1">
    <citation type="submission" date="2020-04" db="EMBL/GenBank/DDBJ databases">
        <authorList>
            <person name="Hitch T.C.A."/>
            <person name="Wylensek D."/>
            <person name="Clavel T."/>
        </authorList>
    </citation>
    <scope>NUCLEOTIDE SEQUENCE [LARGE SCALE GENOMIC DNA]</scope>
    <source>
        <strain evidence="3 4">COR2-253-APC-1A</strain>
    </source>
</reference>
<feature type="region of interest" description="Disordered" evidence="1">
    <location>
        <begin position="132"/>
        <end position="162"/>
    </location>
</feature>
<comment type="caution">
    <text evidence="3">The sequence shown here is derived from an EMBL/GenBank/DDBJ whole genome shotgun (WGS) entry which is preliminary data.</text>
</comment>
<dbReference type="PANTHER" id="PTHR33803">
    <property type="entry name" value="IS1478 TRANSPOSASE"/>
    <property type="match status" value="1"/>
</dbReference>
<dbReference type="Proteomes" id="UP000576225">
    <property type="component" value="Unassembled WGS sequence"/>
</dbReference>
<organism evidence="3 4">
    <name type="scientific">Victivallis vadensis</name>
    <dbReference type="NCBI Taxonomy" id="172901"/>
    <lineage>
        <taxon>Bacteria</taxon>
        <taxon>Pseudomonadati</taxon>
        <taxon>Lentisphaerota</taxon>
        <taxon>Lentisphaeria</taxon>
        <taxon>Victivallales</taxon>
        <taxon>Victivallaceae</taxon>
        <taxon>Victivallis</taxon>
    </lineage>
</organism>
<gene>
    <name evidence="3" type="ORF">HF882_19970</name>
</gene>